<evidence type="ECO:0000313" key="3">
    <source>
        <dbReference type="Proteomes" id="UP001372338"/>
    </source>
</evidence>
<feature type="signal peptide" evidence="1">
    <location>
        <begin position="1"/>
        <end position="19"/>
    </location>
</feature>
<keyword evidence="3" id="KW-1185">Reference proteome</keyword>
<organism evidence="2 3">
    <name type="scientific">Crotalaria pallida</name>
    <name type="common">Smooth rattlebox</name>
    <name type="synonym">Crotalaria striata</name>
    <dbReference type="NCBI Taxonomy" id="3830"/>
    <lineage>
        <taxon>Eukaryota</taxon>
        <taxon>Viridiplantae</taxon>
        <taxon>Streptophyta</taxon>
        <taxon>Embryophyta</taxon>
        <taxon>Tracheophyta</taxon>
        <taxon>Spermatophyta</taxon>
        <taxon>Magnoliopsida</taxon>
        <taxon>eudicotyledons</taxon>
        <taxon>Gunneridae</taxon>
        <taxon>Pentapetalae</taxon>
        <taxon>rosids</taxon>
        <taxon>fabids</taxon>
        <taxon>Fabales</taxon>
        <taxon>Fabaceae</taxon>
        <taxon>Papilionoideae</taxon>
        <taxon>50 kb inversion clade</taxon>
        <taxon>genistoids sensu lato</taxon>
        <taxon>core genistoids</taxon>
        <taxon>Crotalarieae</taxon>
        <taxon>Crotalaria</taxon>
    </lineage>
</organism>
<name>A0AAN9EL99_CROPI</name>
<sequence>MFCMHKMFLLCNNFVLVHYSVLWCFVTKENYFGIVKQSNVNKAYLFSRWTTILSSSTTMARPSNMNKA</sequence>
<gene>
    <name evidence="2" type="ORF">RIF29_24064</name>
</gene>
<evidence type="ECO:0000313" key="2">
    <source>
        <dbReference type="EMBL" id="KAK7258485.1"/>
    </source>
</evidence>
<feature type="chain" id="PRO_5043029573" description="Secreted protein" evidence="1">
    <location>
        <begin position="20"/>
        <end position="68"/>
    </location>
</feature>
<comment type="caution">
    <text evidence="2">The sequence shown here is derived from an EMBL/GenBank/DDBJ whole genome shotgun (WGS) entry which is preliminary data.</text>
</comment>
<protein>
    <recommendedName>
        <fullName evidence="4">Secreted protein</fullName>
    </recommendedName>
</protein>
<dbReference type="EMBL" id="JAYWIO010000005">
    <property type="protein sequence ID" value="KAK7258485.1"/>
    <property type="molecule type" value="Genomic_DNA"/>
</dbReference>
<accession>A0AAN9EL99</accession>
<keyword evidence="1" id="KW-0732">Signal</keyword>
<proteinExistence type="predicted"/>
<dbReference type="Proteomes" id="UP001372338">
    <property type="component" value="Unassembled WGS sequence"/>
</dbReference>
<evidence type="ECO:0008006" key="4">
    <source>
        <dbReference type="Google" id="ProtNLM"/>
    </source>
</evidence>
<evidence type="ECO:0000256" key="1">
    <source>
        <dbReference type="SAM" id="SignalP"/>
    </source>
</evidence>
<dbReference type="AlphaFoldDB" id="A0AAN9EL99"/>
<reference evidence="2 3" key="1">
    <citation type="submission" date="2024-01" db="EMBL/GenBank/DDBJ databases">
        <title>The genomes of 5 underutilized Papilionoideae crops provide insights into root nodulation and disease resistanc.</title>
        <authorList>
            <person name="Yuan L."/>
        </authorList>
    </citation>
    <scope>NUCLEOTIDE SEQUENCE [LARGE SCALE GENOMIC DNA]</scope>
    <source>
        <strain evidence="2">ZHUSHIDOU_FW_LH</strain>
        <tissue evidence="2">Leaf</tissue>
    </source>
</reference>